<evidence type="ECO:0000256" key="12">
    <source>
        <dbReference type="ARBA" id="ARBA00022993"/>
    </source>
</evidence>
<dbReference type="GO" id="GO:0004594">
    <property type="term" value="F:pantothenate kinase activity"/>
    <property type="evidence" value="ECO:0007669"/>
    <property type="project" value="UniProtKB-UniRule"/>
</dbReference>
<keyword evidence="7 14" id="KW-0963">Cytoplasm</keyword>
<evidence type="ECO:0000256" key="2">
    <source>
        <dbReference type="ARBA" id="ARBA00004496"/>
    </source>
</evidence>
<dbReference type="GO" id="GO:0015937">
    <property type="term" value="P:coenzyme A biosynthetic process"/>
    <property type="evidence" value="ECO:0007669"/>
    <property type="project" value="UniProtKB-UniRule"/>
</dbReference>
<dbReference type="Gene3D" id="3.40.50.300">
    <property type="entry name" value="P-loop containing nucleotide triphosphate hydrolases"/>
    <property type="match status" value="1"/>
</dbReference>
<dbReference type="NCBIfam" id="TIGR00554">
    <property type="entry name" value="panK_bact"/>
    <property type="match status" value="1"/>
</dbReference>
<evidence type="ECO:0000256" key="15">
    <source>
        <dbReference type="RuleBase" id="RU003530"/>
    </source>
</evidence>
<dbReference type="Proteomes" id="UP000009881">
    <property type="component" value="Unassembled WGS sequence"/>
</dbReference>
<dbReference type="PIRSF" id="PIRSF000545">
    <property type="entry name" value="Pantothenate_kin"/>
    <property type="match status" value="1"/>
</dbReference>
<comment type="caution">
    <text evidence="17">The sequence shown here is derived from an EMBL/GenBank/DDBJ whole genome shotgun (WGS) entry which is preliminary data.</text>
</comment>
<dbReference type="SUPFAM" id="SSF52540">
    <property type="entry name" value="P-loop containing nucleoside triphosphate hydrolases"/>
    <property type="match status" value="1"/>
</dbReference>
<feature type="domain" description="Phosphoribulokinase/uridine kinase" evidence="16">
    <location>
        <begin position="93"/>
        <end position="243"/>
    </location>
</feature>
<dbReference type="InterPro" id="IPR006083">
    <property type="entry name" value="PRK/URK"/>
</dbReference>
<evidence type="ECO:0000259" key="16">
    <source>
        <dbReference type="Pfam" id="PF00485"/>
    </source>
</evidence>
<protein>
    <recommendedName>
        <fullName evidence="6 14">Pantothenate kinase</fullName>
        <ecNumber evidence="5 14">2.7.1.33</ecNumber>
    </recommendedName>
    <alternativeName>
        <fullName evidence="13 14">Pantothenic acid kinase</fullName>
    </alternativeName>
</protein>
<dbReference type="InterPro" id="IPR027417">
    <property type="entry name" value="P-loop_NTPase"/>
</dbReference>
<dbReference type="GO" id="GO:0005737">
    <property type="term" value="C:cytoplasm"/>
    <property type="evidence" value="ECO:0007669"/>
    <property type="project" value="UniProtKB-SubCell"/>
</dbReference>
<sequence>MSLVSGSGTVGPLFDRYTAADWAVAWGGSAPPPLDADDIRRLRGIGNPLTLGEVERIYMPLVELLVTHMGAQWDLRRRRAALNRRPGRPMPFIIGLAGSVAVGKSTAARVLQSLLQAEGRKVALVPTDGFLLPNAELKARDLMHRKGFPGTYDMRALVGFLTDLRLGRPAHAPVYSHQTYDVVPGRTVAVEDAEVVVLEGLNVLQVGPLQQEGEHRPFVSDFFDFSVYVDAAEDHLRRWYLDRFLALRATAFQDPEAYFHRYAAMPETEAAAFAESVWESINLVNLRDNILPTRARADVVLRKGEDHRVREVWLRRV</sequence>
<dbReference type="InterPro" id="IPR004566">
    <property type="entry name" value="PanK"/>
</dbReference>
<keyword evidence="18" id="KW-1185">Reference proteome</keyword>
<evidence type="ECO:0000256" key="4">
    <source>
        <dbReference type="ARBA" id="ARBA00006087"/>
    </source>
</evidence>
<dbReference type="RefSeq" id="WP_009542474.1">
    <property type="nucleotide sequence ID" value="NZ_ANHY01000022.1"/>
</dbReference>
<comment type="subcellular location">
    <subcellularLocation>
        <location evidence="2 14 15">Cytoplasm</location>
    </subcellularLocation>
</comment>
<evidence type="ECO:0000256" key="1">
    <source>
        <dbReference type="ARBA" id="ARBA00001206"/>
    </source>
</evidence>
<dbReference type="AlphaFoldDB" id="K9GLH1"/>
<evidence type="ECO:0000256" key="14">
    <source>
        <dbReference type="HAMAP-Rule" id="MF_00215"/>
    </source>
</evidence>
<evidence type="ECO:0000256" key="5">
    <source>
        <dbReference type="ARBA" id="ARBA00012102"/>
    </source>
</evidence>
<dbReference type="UniPathway" id="UPA00241">
    <property type="reaction ID" value="UER00352"/>
</dbReference>
<keyword evidence="12 14" id="KW-0173">Coenzyme A biosynthesis</keyword>
<dbReference type="PANTHER" id="PTHR10285">
    <property type="entry name" value="URIDINE KINASE"/>
    <property type="match status" value="1"/>
</dbReference>
<proteinExistence type="inferred from homology"/>
<dbReference type="PATRIC" id="fig|1238182.3.peg.4032"/>
<dbReference type="Pfam" id="PF00485">
    <property type="entry name" value="PRK"/>
    <property type="match status" value="1"/>
</dbReference>
<comment type="similarity">
    <text evidence="4 14 15">Belongs to the prokaryotic pantothenate kinase family.</text>
</comment>
<organism evidence="17 18">
    <name type="scientific">Caenispirillum salinarum AK4</name>
    <dbReference type="NCBI Taxonomy" id="1238182"/>
    <lineage>
        <taxon>Bacteria</taxon>
        <taxon>Pseudomonadati</taxon>
        <taxon>Pseudomonadota</taxon>
        <taxon>Alphaproteobacteria</taxon>
        <taxon>Rhodospirillales</taxon>
        <taxon>Novispirillaceae</taxon>
        <taxon>Caenispirillum</taxon>
    </lineage>
</organism>
<evidence type="ECO:0000256" key="7">
    <source>
        <dbReference type="ARBA" id="ARBA00022490"/>
    </source>
</evidence>
<evidence type="ECO:0000256" key="8">
    <source>
        <dbReference type="ARBA" id="ARBA00022679"/>
    </source>
</evidence>
<feature type="binding site" evidence="14">
    <location>
        <begin position="98"/>
        <end position="105"/>
    </location>
    <ligand>
        <name>ATP</name>
        <dbReference type="ChEBI" id="CHEBI:30616"/>
    </ligand>
</feature>
<dbReference type="CDD" id="cd02025">
    <property type="entry name" value="PanK"/>
    <property type="match status" value="1"/>
</dbReference>
<evidence type="ECO:0000256" key="6">
    <source>
        <dbReference type="ARBA" id="ARBA00015080"/>
    </source>
</evidence>
<evidence type="ECO:0000256" key="10">
    <source>
        <dbReference type="ARBA" id="ARBA00022777"/>
    </source>
</evidence>
<comment type="pathway">
    <text evidence="3 14 15">Cofactor biosynthesis; coenzyme A biosynthesis; CoA from (R)-pantothenate: step 1/5.</text>
</comment>
<dbReference type="GO" id="GO:0005524">
    <property type="term" value="F:ATP binding"/>
    <property type="evidence" value="ECO:0007669"/>
    <property type="project" value="UniProtKB-UniRule"/>
</dbReference>
<dbReference type="STRING" id="1238182.C882_2078"/>
<evidence type="ECO:0000313" key="18">
    <source>
        <dbReference type="Proteomes" id="UP000009881"/>
    </source>
</evidence>
<evidence type="ECO:0000256" key="13">
    <source>
        <dbReference type="ARBA" id="ARBA00032866"/>
    </source>
</evidence>
<evidence type="ECO:0000256" key="9">
    <source>
        <dbReference type="ARBA" id="ARBA00022741"/>
    </source>
</evidence>
<evidence type="ECO:0000256" key="11">
    <source>
        <dbReference type="ARBA" id="ARBA00022840"/>
    </source>
</evidence>
<keyword evidence="9 14" id="KW-0547">Nucleotide-binding</keyword>
<dbReference type="EC" id="2.7.1.33" evidence="5 14"/>
<accession>K9GLH1</accession>
<evidence type="ECO:0000313" key="17">
    <source>
        <dbReference type="EMBL" id="EKV26855.1"/>
    </source>
</evidence>
<dbReference type="EMBL" id="ANHY01000022">
    <property type="protein sequence ID" value="EKV26855.1"/>
    <property type="molecule type" value="Genomic_DNA"/>
</dbReference>
<evidence type="ECO:0000256" key="3">
    <source>
        <dbReference type="ARBA" id="ARBA00005225"/>
    </source>
</evidence>
<reference evidence="17 18" key="1">
    <citation type="journal article" date="2013" name="Genome Announc.">
        <title>Draft Genome Sequence of an Alphaproteobacterium, Caenispirillum salinarum AK4(T), Isolated from a Solar Saltern.</title>
        <authorList>
            <person name="Khatri I."/>
            <person name="Singh A."/>
            <person name="Korpole S."/>
            <person name="Pinnaka A.K."/>
            <person name="Subramanian S."/>
        </authorList>
    </citation>
    <scope>NUCLEOTIDE SEQUENCE [LARGE SCALE GENOMIC DNA]</scope>
    <source>
        <strain evidence="17 18">AK4</strain>
    </source>
</reference>
<keyword evidence="10 14" id="KW-0418">Kinase</keyword>
<keyword evidence="11 14" id="KW-0067">ATP-binding</keyword>
<gene>
    <name evidence="14" type="primary">coaA</name>
    <name evidence="17" type="ORF">C882_2078</name>
</gene>
<comment type="catalytic activity">
    <reaction evidence="1 14 15">
        <text>(R)-pantothenate + ATP = (R)-4'-phosphopantothenate + ADP + H(+)</text>
        <dbReference type="Rhea" id="RHEA:16373"/>
        <dbReference type="ChEBI" id="CHEBI:10986"/>
        <dbReference type="ChEBI" id="CHEBI:15378"/>
        <dbReference type="ChEBI" id="CHEBI:29032"/>
        <dbReference type="ChEBI" id="CHEBI:30616"/>
        <dbReference type="ChEBI" id="CHEBI:456216"/>
        <dbReference type="EC" id="2.7.1.33"/>
    </reaction>
</comment>
<keyword evidence="8 14" id="KW-0808">Transferase</keyword>
<name>K9GLH1_9PROT</name>
<dbReference type="HAMAP" id="MF_00215">
    <property type="entry name" value="Pantothen_kinase_1"/>
    <property type="match status" value="1"/>
</dbReference>
<dbReference type="eggNOG" id="COG1072">
    <property type="taxonomic scope" value="Bacteria"/>
</dbReference>
<dbReference type="OrthoDB" id="1550976at2"/>